<dbReference type="EMBL" id="CP069032">
    <property type="protein sequence ID" value="QRC99814.1"/>
    <property type="molecule type" value="Genomic_DNA"/>
</dbReference>
<name>A0A7U2FBC1_PHANO</name>
<proteinExistence type="predicted"/>
<feature type="region of interest" description="Disordered" evidence="1">
    <location>
        <begin position="1"/>
        <end position="27"/>
    </location>
</feature>
<reference evidence="3" key="1">
    <citation type="journal article" date="2021" name="BMC Genomics">
        <title>Chromosome-level genome assembly and manually-curated proteome of model necrotroph Parastagonospora nodorum Sn15 reveals a genome-wide trove of candidate effector homologs, and redundancy of virulence-related functions within an accessory chromosome.</title>
        <authorList>
            <person name="Bertazzoni S."/>
            <person name="Jones D.A.B."/>
            <person name="Phan H.T."/>
            <person name="Tan K.-C."/>
            <person name="Hane J.K."/>
        </authorList>
    </citation>
    <scope>NUCLEOTIDE SEQUENCE [LARGE SCALE GENOMIC DNA]</scope>
    <source>
        <strain evidence="3">SN15 / ATCC MYA-4574 / FGSC 10173)</strain>
    </source>
</reference>
<dbReference type="VEuPathDB" id="FungiDB:JI435_414060"/>
<feature type="compositionally biased region" description="Polar residues" evidence="1">
    <location>
        <begin position="7"/>
        <end position="18"/>
    </location>
</feature>
<keyword evidence="3" id="KW-1185">Reference proteome</keyword>
<accession>A0A7U2FBC1</accession>
<evidence type="ECO:0000313" key="3">
    <source>
        <dbReference type="Proteomes" id="UP000663193"/>
    </source>
</evidence>
<organism evidence="2 3">
    <name type="scientific">Phaeosphaeria nodorum (strain SN15 / ATCC MYA-4574 / FGSC 10173)</name>
    <name type="common">Glume blotch fungus</name>
    <name type="synonym">Parastagonospora nodorum</name>
    <dbReference type="NCBI Taxonomy" id="321614"/>
    <lineage>
        <taxon>Eukaryota</taxon>
        <taxon>Fungi</taxon>
        <taxon>Dikarya</taxon>
        <taxon>Ascomycota</taxon>
        <taxon>Pezizomycotina</taxon>
        <taxon>Dothideomycetes</taxon>
        <taxon>Pleosporomycetidae</taxon>
        <taxon>Pleosporales</taxon>
        <taxon>Pleosporineae</taxon>
        <taxon>Phaeosphaeriaceae</taxon>
        <taxon>Parastagonospora</taxon>
    </lineage>
</organism>
<protein>
    <submittedName>
        <fullName evidence="2">Uncharacterized protein</fullName>
    </submittedName>
</protein>
<dbReference type="Proteomes" id="UP000663193">
    <property type="component" value="Chromosome 10"/>
</dbReference>
<dbReference type="AlphaFoldDB" id="A0A7U2FBC1"/>
<evidence type="ECO:0000313" key="2">
    <source>
        <dbReference type="EMBL" id="QRC99814.1"/>
    </source>
</evidence>
<evidence type="ECO:0000256" key="1">
    <source>
        <dbReference type="SAM" id="MobiDB-lite"/>
    </source>
</evidence>
<sequence length="43" mass="4878">MLFAGSSRRSPCQRQESGQVYAESRSEKLPSVGMRMLNRVECD</sequence>
<gene>
    <name evidence="2" type="ORF">JI435_414060</name>
</gene>